<accession>A0A7J7IHT0</accession>
<dbReference type="Proteomes" id="UP000530660">
    <property type="component" value="Unassembled WGS sequence"/>
</dbReference>
<evidence type="ECO:0000313" key="2">
    <source>
        <dbReference type="Proteomes" id="UP000530660"/>
    </source>
</evidence>
<dbReference type="InterPro" id="IPR039223">
    <property type="entry name" value="AATF/Bfr2"/>
</dbReference>
<comment type="caution">
    <text evidence="1">The sequence shown here is derived from an EMBL/GenBank/DDBJ whole genome shotgun (WGS) entry which is preliminary data.</text>
</comment>
<dbReference type="PANTHER" id="PTHR15565">
    <property type="entry name" value="AATF PROTEIN APOPTOSIS ANTAGONIZING TRANSCRIPTION FACTOR"/>
    <property type="match status" value="1"/>
</dbReference>
<keyword evidence="2" id="KW-1185">Reference proteome</keyword>
<gene>
    <name evidence="1" type="ORF">F1559_001093</name>
</gene>
<proteinExistence type="predicted"/>
<sequence>MGLLDARVRLQQALHLVSRLPYPTKYEAFCNGNREAAQLQAAASATGRALVGQWLLAATESPGYLENRALPDFETALDQAHQSLLRRRQEVLERWHQEVELHGHASLGADSDTPLQAFNQGLESHLRRFLTEHTSRERLRRVFQTRRDGCQPIGGGAVATDCSRMYDPEHFDDAELFYRLMQQRLADANWDRLRSSTHEAPVSVAALVRSGTLDPTTALVIERARHRPSQVCTGGAPRQ</sequence>
<name>A0A7J7IHT0_9RHOD</name>
<evidence type="ECO:0000313" key="1">
    <source>
        <dbReference type="EMBL" id="KAF6002653.1"/>
    </source>
</evidence>
<dbReference type="AlphaFoldDB" id="A0A7J7IHT0"/>
<dbReference type="EMBL" id="VWRR01000009">
    <property type="protein sequence ID" value="KAF6002653.1"/>
    <property type="molecule type" value="Genomic_DNA"/>
</dbReference>
<organism evidence="1 2">
    <name type="scientific">Cyanidiococcus yangmingshanensis</name>
    <dbReference type="NCBI Taxonomy" id="2690220"/>
    <lineage>
        <taxon>Eukaryota</taxon>
        <taxon>Rhodophyta</taxon>
        <taxon>Bangiophyceae</taxon>
        <taxon>Cyanidiales</taxon>
        <taxon>Cyanidiaceae</taxon>
        <taxon>Cyanidiococcus</taxon>
    </lineage>
</organism>
<dbReference type="GO" id="GO:0005730">
    <property type="term" value="C:nucleolus"/>
    <property type="evidence" value="ECO:0007669"/>
    <property type="project" value="TreeGrafter"/>
</dbReference>
<reference evidence="1 2" key="1">
    <citation type="journal article" date="2020" name="J. Phycol.">
        <title>Comparative genome analysis reveals Cyanidiococcus gen. nov., a new extremophilic red algal genus sister to Cyanidioschyzon (Cyanidioschyzonaceae, Rhodophyta).</title>
        <authorList>
            <person name="Liu S.-L."/>
            <person name="Chiang Y.-R."/>
            <person name="Yoon H.S."/>
            <person name="Fu H.-Y."/>
        </authorList>
    </citation>
    <scope>NUCLEOTIDE SEQUENCE [LARGE SCALE GENOMIC DNA]</scope>
    <source>
        <strain evidence="1 2">THAL066</strain>
    </source>
</reference>
<dbReference type="PANTHER" id="PTHR15565:SF0">
    <property type="entry name" value="PROTEIN AATF"/>
    <property type="match status" value="1"/>
</dbReference>
<protein>
    <submittedName>
        <fullName evidence="1">Uncharacterized protein</fullName>
    </submittedName>
</protein>